<dbReference type="InterPro" id="IPR011333">
    <property type="entry name" value="SKP1/BTB/POZ_sf"/>
</dbReference>
<evidence type="ECO:0000256" key="2">
    <source>
        <dbReference type="ARBA" id="ARBA00023043"/>
    </source>
</evidence>
<dbReference type="Gene3D" id="1.10.20.10">
    <property type="entry name" value="Histone, subunit A"/>
    <property type="match status" value="1"/>
</dbReference>
<dbReference type="InterPro" id="IPR009072">
    <property type="entry name" value="Histone-fold"/>
</dbReference>
<feature type="region of interest" description="Disordered" evidence="4">
    <location>
        <begin position="580"/>
        <end position="650"/>
    </location>
</feature>
<feature type="domain" description="BTB" evidence="5">
    <location>
        <begin position="1477"/>
        <end position="1544"/>
    </location>
</feature>
<dbReference type="SUPFAM" id="SSF48403">
    <property type="entry name" value="Ankyrin repeat"/>
    <property type="match status" value="1"/>
</dbReference>
<reference evidence="6" key="1">
    <citation type="submission" date="2022-07" db="EMBL/GenBank/DDBJ databases">
        <authorList>
            <person name="Trinca V."/>
            <person name="Uliana J.V.C."/>
            <person name="Torres T.T."/>
            <person name="Ward R.J."/>
            <person name="Monesi N."/>
        </authorList>
    </citation>
    <scope>NUCLEOTIDE SEQUENCE</scope>
    <source>
        <strain evidence="6">HSMRA1968</strain>
        <tissue evidence="6">Whole embryos</tissue>
    </source>
</reference>
<dbReference type="CDD" id="cd18491">
    <property type="entry name" value="BACK_ABTB2_like"/>
    <property type="match status" value="1"/>
</dbReference>
<name>A0A9Q0S869_9DIPT</name>
<feature type="region of interest" description="Disordered" evidence="4">
    <location>
        <begin position="529"/>
        <end position="562"/>
    </location>
</feature>
<proteinExistence type="predicted"/>
<dbReference type="InterPro" id="IPR000210">
    <property type="entry name" value="BTB/POZ_dom"/>
</dbReference>
<dbReference type="SMART" id="SM00225">
    <property type="entry name" value="BTB"/>
    <property type="match status" value="1"/>
</dbReference>
<dbReference type="Pfam" id="PF26281">
    <property type="entry name" value="Histone_ABTB"/>
    <property type="match status" value="1"/>
</dbReference>
<keyword evidence="7" id="KW-1185">Reference proteome</keyword>
<feature type="compositionally biased region" description="Low complexity" evidence="4">
    <location>
        <begin position="670"/>
        <end position="683"/>
    </location>
</feature>
<comment type="caution">
    <text evidence="6">The sequence shown here is derived from an EMBL/GenBank/DDBJ whole genome shotgun (WGS) entry which is preliminary data.</text>
</comment>
<dbReference type="InterPro" id="IPR036770">
    <property type="entry name" value="Ankyrin_rpt-contain_sf"/>
</dbReference>
<dbReference type="InterPro" id="IPR059008">
    <property type="entry name" value="ABTB2/3_histone"/>
</dbReference>
<dbReference type="InterPro" id="IPR002119">
    <property type="entry name" value="Histone_H2A"/>
</dbReference>
<evidence type="ECO:0000259" key="5">
    <source>
        <dbReference type="PROSITE" id="PS50097"/>
    </source>
</evidence>
<keyword evidence="1" id="KW-0677">Repeat</keyword>
<dbReference type="InterPro" id="IPR002110">
    <property type="entry name" value="Ankyrin_rpt"/>
</dbReference>
<dbReference type="EMBL" id="WJQU01000001">
    <property type="protein sequence ID" value="KAJ6646840.1"/>
    <property type="molecule type" value="Genomic_DNA"/>
</dbReference>
<dbReference type="GO" id="GO:0000786">
    <property type="term" value="C:nucleosome"/>
    <property type="evidence" value="ECO:0007669"/>
    <property type="project" value="InterPro"/>
</dbReference>
<dbReference type="Pfam" id="PF00651">
    <property type="entry name" value="BTB"/>
    <property type="match status" value="1"/>
</dbReference>
<dbReference type="Gene3D" id="3.30.710.10">
    <property type="entry name" value="Potassium Channel Kv1.1, Chain A"/>
    <property type="match status" value="1"/>
</dbReference>
<dbReference type="GO" id="GO:0003677">
    <property type="term" value="F:DNA binding"/>
    <property type="evidence" value="ECO:0007669"/>
    <property type="project" value="InterPro"/>
</dbReference>
<evidence type="ECO:0000256" key="3">
    <source>
        <dbReference type="PROSITE-ProRule" id="PRU00023"/>
    </source>
</evidence>
<feature type="compositionally biased region" description="Basic and acidic residues" evidence="4">
    <location>
        <begin position="580"/>
        <end position="590"/>
    </location>
</feature>
<dbReference type="Pfam" id="PF00023">
    <property type="entry name" value="Ank"/>
    <property type="match status" value="1"/>
</dbReference>
<dbReference type="GO" id="GO:0046982">
    <property type="term" value="F:protein heterodimerization activity"/>
    <property type="evidence" value="ECO:0007669"/>
    <property type="project" value="InterPro"/>
</dbReference>
<dbReference type="PROSITE" id="PS50297">
    <property type="entry name" value="ANK_REP_REGION"/>
    <property type="match status" value="1"/>
</dbReference>
<dbReference type="Gene3D" id="1.25.40.20">
    <property type="entry name" value="Ankyrin repeat-containing domain"/>
    <property type="match status" value="1"/>
</dbReference>
<evidence type="ECO:0000256" key="4">
    <source>
        <dbReference type="SAM" id="MobiDB-lite"/>
    </source>
</evidence>
<evidence type="ECO:0000313" key="6">
    <source>
        <dbReference type="EMBL" id="KAJ6646840.1"/>
    </source>
</evidence>
<evidence type="ECO:0000313" key="7">
    <source>
        <dbReference type="Proteomes" id="UP001151699"/>
    </source>
</evidence>
<dbReference type="SUPFAM" id="SSF47113">
    <property type="entry name" value="Histone-fold"/>
    <property type="match status" value="1"/>
</dbReference>
<gene>
    <name evidence="6" type="primary">Abtb2</name>
    <name evidence="6" type="ORF">Bhyg_02054</name>
</gene>
<dbReference type="SMART" id="SM00248">
    <property type="entry name" value="ANK"/>
    <property type="match status" value="3"/>
</dbReference>
<dbReference type="PRINTS" id="PR00620">
    <property type="entry name" value="HISTONEH2A"/>
</dbReference>
<dbReference type="GO" id="GO:0030527">
    <property type="term" value="F:structural constituent of chromatin"/>
    <property type="evidence" value="ECO:0007669"/>
    <property type="project" value="InterPro"/>
</dbReference>
<dbReference type="SUPFAM" id="SSF54695">
    <property type="entry name" value="POZ domain"/>
    <property type="match status" value="1"/>
</dbReference>
<dbReference type="FunFam" id="3.30.710.10:FF:000030">
    <property type="entry name" value="Ankyrin repeat and BTB/POZ domain-containing protein BTBD11"/>
    <property type="match status" value="1"/>
</dbReference>
<dbReference type="OrthoDB" id="2316821at2759"/>
<organism evidence="6 7">
    <name type="scientific">Pseudolycoriella hygida</name>
    <dbReference type="NCBI Taxonomy" id="35572"/>
    <lineage>
        <taxon>Eukaryota</taxon>
        <taxon>Metazoa</taxon>
        <taxon>Ecdysozoa</taxon>
        <taxon>Arthropoda</taxon>
        <taxon>Hexapoda</taxon>
        <taxon>Insecta</taxon>
        <taxon>Pterygota</taxon>
        <taxon>Neoptera</taxon>
        <taxon>Endopterygota</taxon>
        <taxon>Diptera</taxon>
        <taxon>Nematocera</taxon>
        <taxon>Sciaroidea</taxon>
        <taxon>Sciaridae</taxon>
        <taxon>Pseudolycoriella</taxon>
    </lineage>
</organism>
<feature type="repeat" description="ANK" evidence="3">
    <location>
        <begin position="1149"/>
        <end position="1181"/>
    </location>
</feature>
<dbReference type="PANTHER" id="PTHR46071">
    <property type="entry name" value="ANKYRIN REPEAT AND BTB/POZ DOMAIN-CONTAINING"/>
    <property type="match status" value="1"/>
</dbReference>
<dbReference type="PROSITE" id="PS50097">
    <property type="entry name" value="BTB"/>
    <property type="match status" value="1"/>
</dbReference>
<dbReference type="CDD" id="cd18297">
    <property type="entry name" value="BTB_POZ_ABTB2-like"/>
    <property type="match status" value="1"/>
</dbReference>
<sequence length="1669" mass="183238">MKRNDVPAGSWSSAGRHSWDPGRIGVEHLAGALSPLCITDANHEIVRPKPRSLCRELRGFNVKPAILYKQSKNNAGPSNDNFILRRRSSDNDDNKAPVRIVETVNKKTLTKSKSYNELWKRFDPRNVSRKKVNEAKSVAQECAKKADGHKVIIYFGDSIPHKRQPLTPYKTDGEDFEHARRLCEEIDDKKIVKNATKVTITKDENVSVRKGDDFPIKTKSEEDVMMQLKSVLNQKNRSGNEAARTNSSNKILVELPTEPVPKLVDKSVETKNGDDFSLPSFIESVVNDVVVVKVENNFQHATELVNCISNGAAAIGNDGNDNEDFFDWSFVQEWRTRPSCNGRTELPTFHQSSTQLPARPLNQSNLLANSSNVSIGSQIATQSSVLSSGRIQSPAIATPAPRIPKEVALRPSDQRNFNSSHLSNQSKSVTINGSKSAENIAINGPPSNNLPKYTQEAQPQSLQGITSMIPERDVGPASLKATSTNCKPFPHRSLSGPAKLTIQSTAVKSQPPMLSAGLTKINSINNNLKSVSNNKTDSVTNTSTQITPLESSNSQKTPVNLRSHNHGVMHDFRALERVNECHSSSDENRSSGHASMSDTGHGSSSPGGNLGPLPEDRLGANRTSRSRGAGTGHSRSRHRGTPAKVPWNGGGLEDIKIAIQQLTMRSQTSTSTYSSLSAGSESSEPARRLGRYSSMETVNTNVTAADEFIWVDSHNRLVELQHPPWSQHCILRVIRGGRCSQHSERISTEAVPRLGYLLQRALVRIAREVQRLSSGIGLCSKHEVSGAFKIVLCPALADSCIKACLRAAAMFSVPGDSALRQSKSSRAGLQLPIGRFHRWMADARLGRFVHEYAAVYLTAGLENLLEEVLLQCLPTDITLPLTATGLEHSIASSGDLWGLLQPYAHLNAGRIASGALTMPRWTSQSSIVSNSGAHNPPTNASMEPCLLTTCVGNISELKDIVLRAENKFPHMALSHAALITLFYFMRCSQLSQLEEHYGGSTQLNGGNNSVQELCYERAYVVLPPLIEWLRVASAHAEYRHSIIIDKDDIMQSARLLLPGVDCPPRPVSTEEELPSKRISLPGSLVIGSQSQSQTTTPGVATNPDDCNEYGRRATMALAFRLMLTGRSELLSQAASLLPPTTRFDTLNHYGMTALMIAVIRNDEAVIQMLLDNGADPNIEVPSVGSPCCPAIHPETQQWTAMTFAACRGNYTAVRLLLERGGHVEGGARLSEDKCTLTPLQVSSGASVEVVSLLLAHGAHAFLSTQQKDSFCFSGTAQRGCYSSISVAAAHGTRTSLRKLLSHPLAPGSREVLSLEEMLAEGDSSTRAAIDRQNDMQPSLNKTQIKCLQEAMYHSAENNHLDITIELRALGVPWTLHCWMHALAAAHELRLDAVIDQLLQDFLQVCPDDYSSQFVSECLPLLFNIFRYSKKEGTTLLLADIFATCFGWESIKTIKEPVLQPVNGSRIDPKFVNNSELSDVMFRVEGKIFYGHKIVLVTASPRFQSMLSPKLNDGNTPTVQINDIRYHIFQLVMQFLYSGGCEMLEVAPGDVLELMAAASFFQLDALLRYTESRCSQMTDIDNVVAMYIHAKVYNAPKLMEYCQGFLLQNMVALLTYDDSVKRLLFAKKIPNHDVLSGLLTTLQARIKSRRSPQKTSIMRPATVTSNKIIK</sequence>
<dbReference type="InterPro" id="IPR052089">
    <property type="entry name" value="Ankyrin-BTB/POZ_domain"/>
</dbReference>
<accession>A0A9Q0S869</accession>
<dbReference type="Proteomes" id="UP001151699">
    <property type="component" value="Chromosome A"/>
</dbReference>
<evidence type="ECO:0000256" key="1">
    <source>
        <dbReference type="ARBA" id="ARBA00022737"/>
    </source>
</evidence>
<feature type="region of interest" description="Disordered" evidence="4">
    <location>
        <begin position="670"/>
        <end position="690"/>
    </location>
</feature>
<dbReference type="PANTHER" id="PTHR46071:SF2">
    <property type="entry name" value="ANKYRIN REPEAT AND BTB_POZ DOMAIN-CONTAINING PROTEIN 2-LIKE PROTEIN"/>
    <property type="match status" value="1"/>
</dbReference>
<keyword evidence="2 3" id="KW-0040">ANK repeat</keyword>
<feature type="compositionally biased region" description="Low complexity" evidence="4">
    <location>
        <begin position="600"/>
        <end position="613"/>
    </location>
</feature>
<dbReference type="PROSITE" id="PS50088">
    <property type="entry name" value="ANK_REPEAT"/>
    <property type="match status" value="1"/>
</dbReference>
<protein>
    <submittedName>
        <fullName evidence="6">Ankyrin repeat and BTB/POZ domain-containing protein 2</fullName>
    </submittedName>
</protein>